<dbReference type="PROSITE" id="PS50181">
    <property type="entry name" value="FBOX"/>
    <property type="match status" value="1"/>
</dbReference>
<evidence type="ECO:0000313" key="2">
    <source>
        <dbReference type="EMBL" id="KAF2478516.1"/>
    </source>
</evidence>
<feature type="domain" description="F-box" evidence="1">
    <location>
        <begin position="3"/>
        <end position="49"/>
    </location>
</feature>
<organism evidence="2 3">
    <name type="scientific">Neohortaea acidophila</name>
    <dbReference type="NCBI Taxonomy" id="245834"/>
    <lineage>
        <taxon>Eukaryota</taxon>
        <taxon>Fungi</taxon>
        <taxon>Dikarya</taxon>
        <taxon>Ascomycota</taxon>
        <taxon>Pezizomycotina</taxon>
        <taxon>Dothideomycetes</taxon>
        <taxon>Dothideomycetidae</taxon>
        <taxon>Mycosphaerellales</taxon>
        <taxon>Teratosphaeriaceae</taxon>
        <taxon>Neohortaea</taxon>
    </lineage>
</organism>
<dbReference type="AlphaFoldDB" id="A0A6A6PFH8"/>
<evidence type="ECO:0000259" key="1">
    <source>
        <dbReference type="PROSITE" id="PS50181"/>
    </source>
</evidence>
<sequence>MSTSPLTNLPPELLDHIIAHIDSARPIANLGATGKKLRAFVEERAWRTFTAHRFPTLAPNPPLNPALPYSDVARSLTTLSQAWDRRAFVARYIEPSGNIRLLPQNQTTDRWRKPRGQTIGFTPQLDCFEEVVGSSWSARNETLAFSAGAGACIREQTRGKDGGDHVQWIVYRPQGALEGIDDVTSLHLLHPNGREEPSRAALGVIVGTANGNLQLLDLSSNDGNNGVMTRFVTDGRPVRSSSVIQQPNKPRLLAANIGEARVSLYHVDPARPRTAPLDSIDIPRQNGQRTLRGWSSSFLSYDHLAVGLGPSERPIQIYTVHPSGMKKEPLRKLSLSHAAEYKADDISSPDSMKNPTSSIYPIVSLPMATHSMAGSVEGQIFLSGAYDGVIRLHDLRSDRDVEQTYTDPTDESAIYSLLPRGRESLMAGTSRHSLLKVFDLRLGAKAYSYQDAANPRTVDRGKSCDWNLFLKPHSATYPGRGGGNNWARRSAESSVYSLASPSPSSPFIYAGVENAVVELAFMSVLDSHPDPVFGTRFVDGRSNRLASGLRPKEIFDLAMYDQTAEMMKLKTQRSLWETFRVQGSPSNSFIGALPGLDERWKVVSS</sequence>
<protein>
    <recommendedName>
        <fullName evidence="1">F-box domain-containing protein</fullName>
    </recommendedName>
</protein>
<gene>
    <name evidence="2" type="ORF">BDY17DRAFT_314155</name>
</gene>
<reference evidence="2" key="1">
    <citation type="journal article" date="2020" name="Stud. Mycol.">
        <title>101 Dothideomycetes genomes: a test case for predicting lifestyles and emergence of pathogens.</title>
        <authorList>
            <person name="Haridas S."/>
            <person name="Albert R."/>
            <person name="Binder M."/>
            <person name="Bloem J."/>
            <person name="Labutti K."/>
            <person name="Salamov A."/>
            <person name="Andreopoulos B."/>
            <person name="Baker S."/>
            <person name="Barry K."/>
            <person name="Bills G."/>
            <person name="Bluhm B."/>
            <person name="Cannon C."/>
            <person name="Castanera R."/>
            <person name="Culley D."/>
            <person name="Daum C."/>
            <person name="Ezra D."/>
            <person name="Gonzalez J."/>
            <person name="Henrissat B."/>
            <person name="Kuo A."/>
            <person name="Liang C."/>
            <person name="Lipzen A."/>
            <person name="Lutzoni F."/>
            <person name="Magnuson J."/>
            <person name="Mondo S."/>
            <person name="Nolan M."/>
            <person name="Ohm R."/>
            <person name="Pangilinan J."/>
            <person name="Park H.-J."/>
            <person name="Ramirez L."/>
            <person name="Alfaro M."/>
            <person name="Sun H."/>
            <person name="Tritt A."/>
            <person name="Yoshinaga Y."/>
            <person name="Zwiers L.-H."/>
            <person name="Turgeon B."/>
            <person name="Goodwin S."/>
            <person name="Spatafora J."/>
            <person name="Crous P."/>
            <person name="Grigoriev I."/>
        </authorList>
    </citation>
    <scope>NUCLEOTIDE SEQUENCE</scope>
    <source>
        <strain evidence="2">CBS 113389</strain>
    </source>
</reference>
<dbReference type="SUPFAM" id="SSF81383">
    <property type="entry name" value="F-box domain"/>
    <property type="match status" value="1"/>
</dbReference>
<dbReference type="InterPro" id="IPR001810">
    <property type="entry name" value="F-box_dom"/>
</dbReference>
<dbReference type="Gene3D" id="2.130.10.10">
    <property type="entry name" value="YVTN repeat-like/Quinoprotein amine dehydrogenase"/>
    <property type="match status" value="1"/>
</dbReference>
<name>A0A6A6PFH8_9PEZI</name>
<accession>A0A6A6PFH8</accession>
<dbReference type="EMBL" id="MU001644">
    <property type="protein sequence ID" value="KAF2478516.1"/>
    <property type="molecule type" value="Genomic_DNA"/>
</dbReference>
<dbReference type="GeneID" id="54476789"/>
<keyword evidence="3" id="KW-1185">Reference proteome</keyword>
<dbReference type="InterPro" id="IPR036047">
    <property type="entry name" value="F-box-like_dom_sf"/>
</dbReference>
<evidence type="ECO:0000313" key="3">
    <source>
        <dbReference type="Proteomes" id="UP000799767"/>
    </source>
</evidence>
<dbReference type="InterPro" id="IPR036322">
    <property type="entry name" value="WD40_repeat_dom_sf"/>
</dbReference>
<dbReference type="Proteomes" id="UP000799767">
    <property type="component" value="Unassembled WGS sequence"/>
</dbReference>
<dbReference type="RefSeq" id="XP_033585086.1">
    <property type="nucleotide sequence ID" value="XM_033735787.1"/>
</dbReference>
<proteinExistence type="predicted"/>
<dbReference type="SUPFAM" id="SSF50978">
    <property type="entry name" value="WD40 repeat-like"/>
    <property type="match status" value="1"/>
</dbReference>
<dbReference type="OrthoDB" id="1259151at2759"/>
<dbReference type="InterPro" id="IPR015943">
    <property type="entry name" value="WD40/YVTN_repeat-like_dom_sf"/>
</dbReference>